<reference evidence="1 2" key="1">
    <citation type="journal article" date="2015" name="PLoS ONE">
        <title>Lysis to Kill: Evaluation of the Lytic Abilities, and Genomics of Nine Bacteriophages Infective for Gordonia spp. and Their Potential Use in Activated Sludge Foam Biocontrol.</title>
        <authorList>
            <person name="Dyson Z.A."/>
            <person name="Tucci J."/>
            <person name="Seviour R.J."/>
            <person name="Petrovski S."/>
        </authorList>
    </citation>
    <scope>NUCLEOTIDE SEQUENCE [LARGE SCALE GENOMIC DNA]</scope>
</reference>
<keyword evidence="2" id="KW-1185">Reference proteome</keyword>
<proteinExistence type="predicted"/>
<dbReference type="Proteomes" id="UP000221359">
    <property type="component" value="Segment"/>
</dbReference>
<evidence type="ECO:0000313" key="2">
    <source>
        <dbReference type="Proteomes" id="UP000221359"/>
    </source>
</evidence>
<evidence type="ECO:0008006" key="3">
    <source>
        <dbReference type="Google" id="ProtNLM"/>
    </source>
</evidence>
<gene>
    <name evidence="1" type="ORF">GMA2_57</name>
</gene>
<dbReference type="EMBL" id="KR063281">
    <property type="protein sequence ID" value="AKJ72595.1"/>
    <property type="molecule type" value="Genomic_DNA"/>
</dbReference>
<sequence>MSSKHDDVGSSPAEGTYIIYALHLGDYDYQYVGATTIDYRERLRLHKYKAKSGSQSRVHAWIRANHCQVHIQILEEHARACDEEKWIAILDTHMNGLNNHPRGVGCWIPQNLRSPKPKLKTKEQISQSISAGRLKSVDYIAICCTCGLESTLRAVRRHQSIKKHTEIEMTDRVKEKH</sequence>
<accession>A0A0K0N6Y3</accession>
<protein>
    <recommendedName>
        <fullName evidence="3">GIY-YIG domain-containing protein</fullName>
    </recommendedName>
</protein>
<evidence type="ECO:0000313" key="1">
    <source>
        <dbReference type="EMBL" id="AKJ72595.1"/>
    </source>
</evidence>
<organism evidence="1 2">
    <name type="scientific">Gordonia phage GMA2</name>
    <dbReference type="NCBI Taxonomy" id="1647283"/>
    <lineage>
        <taxon>Viruses</taxon>
        <taxon>Duplodnaviria</taxon>
        <taxon>Heunggongvirae</taxon>
        <taxon>Uroviricota</taxon>
        <taxon>Caudoviricetes</taxon>
        <taxon>Gimaduovirus</taxon>
        <taxon>Gimaduovirus GMA2</taxon>
    </lineage>
</organism>
<name>A0A0K0N6Y3_9CAUD</name>